<protein>
    <submittedName>
        <fullName evidence="1">DUF4442 domain-containing protein</fullName>
    </submittedName>
</protein>
<dbReference type="AlphaFoldDB" id="A0A222G8G0"/>
<dbReference type="KEGG" id="cber:B5D82_09775"/>
<evidence type="ECO:0000313" key="1">
    <source>
        <dbReference type="EMBL" id="ASP48022.1"/>
    </source>
</evidence>
<proteinExistence type="predicted"/>
<accession>A0A222G8G0</accession>
<dbReference type="Gene3D" id="3.10.129.10">
    <property type="entry name" value="Hotdog Thioesterase"/>
    <property type="match status" value="1"/>
</dbReference>
<name>A0A222G8G0_9GAMM</name>
<evidence type="ECO:0000313" key="2">
    <source>
        <dbReference type="Proteomes" id="UP000202259"/>
    </source>
</evidence>
<dbReference type="CDD" id="cd03443">
    <property type="entry name" value="PaaI_thioesterase"/>
    <property type="match status" value="1"/>
</dbReference>
<dbReference type="OrthoDB" id="793353at2"/>
<organism evidence="1 2">
    <name type="scientific">Cognaticolwellia beringensis</name>
    <dbReference type="NCBI Taxonomy" id="1967665"/>
    <lineage>
        <taxon>Bacteria</taxon>
        <taxon>Pseudomonadati</taxon>
        <taxon>Pseudomonadota</taxon>
        <taxon>Gammaproteobacteria</taxon>
        <taxon>Alteromonadales</taxon>
        <taxon>Colwelliaceae</taxon>
        <taxon>Cognaticolwellia</taxon>
    </lineage>
</organism>
<keyword evidence="2" id="KW-1185">Reference proteome</keyword>
<gene>
    <name evidence="1" type="ORF">B5D82_09775</name>
</gene>
<dbReference type="EMBL" id="CP020465">
    <property type="protein sequence ID" value="ASP48022.1"/>
    <property type="molecule type" value="Genomic_DNA"/>
</dbReference>
<dbReference type="RefSeq" id="WP_081151164.1">
    <property type="nucleotide sequence ID" value="NZ_CP020465.1"/>
</dbReference>
<sequence>MVNRFSRVVKSIKKLPKVSHSFFLTKLFCSQVKYARTSKVTIVEIEQQQVKLLMVNRKRVQNHIGGVHAIAAALLAESATGIVFGLNLPDSCLPLLKSMTINYQRRMQGDLTAVATISDEQIALLTQEKGNMVITVTIIDESGEQPIECQMTWAWITKRAKK</sequence>
<dbReference type="SUPFAM" id="SSF54637">
    <property type="entry name" value="Thioesterase/thiol ester dehydrase-isomerase"/>
    <property type="match status" value="1"/>
</dbReference>
<dbReference type="Proteomes" id="UP000202259">
    <property type="component" value="Chromosome"/>
</dbReference>
<dbReference type="InterPro" id="IPR029069">
    <property type="entry name" value="HotDog_dom_sf"/>
</dbReference>
<dbReference type="Pfam" id="PF14539">
    <property type="entry name" value="DUF4442"/>
    <property type="match status" value="1"/>
</dbReference>
<reference evidence="1 2" key="1">
    <citation type="submission" date="2017-08" db="EMBL/GenBank/DDBJ databases">
        <title>Complete genome of Colwellia sp. NB097-1, a psychrophile bacterium ioslated from Bering Sea.</title>
        <authorList>
            <person name="Chen X."/>
        </authorList>
    </citation>
    <scope>NUCLEOTIDE SEQUENCE [LARGE SCALE GENOMIC DNA]</scope>
    <source>
        <strain evidence="1 2">NB097-1</strain>
    </source>
</reference>
<dbReference type="InterPro" id="IPR027961">
    <property type="entry name" value="DUF4442"/>
</dbReference>